<dbReference type="InterPro" id="IPR020556">
    <property type="entry name" value="Amidase_CS"/>
</dbReference>
<dbReference type="AlphaFoldDB" id="A0AB34C6L0"/>
<dbReference type="PROSITE" id="PS00571">
    <property type="entry name" value="AMIDASES"/>
    <property type="match status" value="1"/>
</dbReference>
<evidence type="ECO:0000313" key="3">
    <source>
        <dbReference type="EMBL" id="KAA5842444.1"/>
    </source>
</evidence>
<dbReference type="Proteomes" id="UP000323924">
    <property type="component" value="Unassembled WGS sequence"/>
</dbReference>
<feature type="domain" description="Amidase" evidence="2">
    <location>
        <begin position="30"/>
        <end position="186"/>
    </location>
</feature>
<evidence type="ECO:0000313" key="4">
    <source>
        <dbReference type="Proteomes" id="UP000323924"/>
    </source>
</evidence>
<feature type="domain" description="Amidase" evidence="2">
    <location>
        <begin position="279"/>
        <end position="374"/>
    </location>
</feature>
<dbReference type="InterPro" id="IPR023631">
    <property type="entry name" value="Amidase_dom"/>
</dbReference>
<sequence>MPRASVLAIHKEQVKSMSIVVQDLALGGDGLSVMVKDTIDIAGYPTRASSNALVDAPAASEHAQVVRALLGAGCRITGKTSLHELAFGTTGLNAWTGTAANPRYPGYIPGGSSSGSAAAVAGGLCDFALGTDTGGSVRIPAACCGVFGLKPTFGRISRQGVMPTHSTLDCVGPLARDMDRLIEAMGIIDPTFAPVPLPEHLAIGVVAVEVHEQIQAVVNQALGRSHFKLLEQTLPGMSAAYGAGMAIINAETWAACGHLLQTGRVGSDVADRLRAASLTTAKFVEEAEITRRAFTAEVDAALAITPILAMPTMPDFPLRVVDAADTRAALGMTSLVRAFNLSGHPALSIPLESASGLPIGLQLIAAHGADELLCAVARELVRRLEE</sequence>
<comment type="caution">
    <text evidence="3">The sequence shown here is derived from an EMBL/GenBank/DDBJ whole genome shotgun (WGS) entry which is preliminary data.</text>
</comment>
<reference evidence="3 4" key="1">
    <citation type="submission" date="2019-09" db="EMBL/GenBank/DDBJ databases">
        <authorList>
            <person name="Vacheron J."/>
            <person name="Dubost A."/>
            <person name="Prigent-Combaret C."/>
            <person name="Muller D."/>
        </authorList>
    </citation>
    <scope>NUCLEOTIDE SEQUENCE [LARGE SCALE GENOMIC DNA]</scope>
    <source>
        <strain evidence="3 4">JV497</strain>
    </source>
</reference>
<organism evidence="3 4">
    <name type="scientific">Pseudomonas chlororaphis</name>
    <dbReference type="NCBI Taxonomy" id="587753"/>
    <lineage>
        <taxon>Bacteria</taxon>
        <taxon>Pseudomonadati</taxon>
        <taxon>Pseudomonadota</taxon>
        <taxon>Gammaproteobacteria</taxon>
        <taxon>Pseudomonadales</taxon>
        <taxon>Pseudomonadaceae</taxon>
        <taxon>Pseudomonas</taxon>
    </lineage>
</organism>
<name>A0AB34C6L0_9PSED</name>
<gene>
    <name evidence="3" type="ORF">F2A38_12305</name>
</gene>
<dbReference type="EMBL" id="VWPC01000010">
    <property type="protein sequence ID" value="KAA5842444.1"/>
    <property type="molecule type" value="Genomic_DNA"/>
</dbReference>
<dbReference type="PANTHER" id="PTHR11895">
    <property type="entry name" value="TRANSAMIDASE"/>
    <property type="match status" value="1"/>
</dbReference>
<dbReference type="InterPro" id="IPR036928">
    <property type="entry name" value="AS_sf"/>
</dbReference>
<evidence type="ECO:0000259" key="2">
    <source>
        <dbReference type="Pfam" id="PF01425"/>
    </source>
</evidence>
<dbReference type="GO" id="GO:0003824">
    <property type="term" value="F:catalytic activity"/>
    <property type="evidence" value="ECO:0007669"/>
    <property type="project" value="InterPro"/>
</dbReference>
<dbReference type="InterPro" id="IPR000120">
    <property type="entry name" value="Amidase"/>
</dbReference>
<evidence type="ECO:0000256" key="1">
    <source>
        <dbReference type="ARBA" id="ARBA00009199"/>
    </source>
</evidence>
<dbReference type="PANTHER" id="PTHR11895:SF7">
    <property type="entry name" value="GLUTAMYL-TRNA(GLN) AMIDOTRANSFERASE SUBUNIT A, MITOCHONDRIAL"/>
    <property type="match status" value="1"/>
</dbReference>
<proteinExistence type="inferred from homology"/>
<accession>A0AB34C6L0</accession>
<dbReference type="SUPFAM" id="SSF75304">
    <property type="entry name" value="Amidase signature (AS) enzymes"/>
    <property type="match status" value="1"/>
</dbReference>
<protein>
    <submittedName>
        <fullName evidence="3">Amidase</fullName>
    </submittedName>
</protein>
<dbReference type="Gene3D" id="3.90.1300.10">
    <property type="entry name" value="Amidase signature (AS) domain"/>
    <property type="match status" value="1"/>
</dbReference>
<dbReference type="Pfam" id="PF01425">
    <property type="entry name" value="Amidase"/>
    <property type="match status" value="2"/>
</dbReference>
<comment type="similarity">
    <text evidence="1">Belongs to the amidase family.</text>
</comment>